<dbReference type="PANTHER" id="PTHR21043:SF0">
    <property type="entry name" value="MITOCHONDRIAL ASSEMBLY OF RIBOSOMAL LARGE SUBUNIT PROTEIN 1"/>
    <property type="match status" value="1"/>
</dbReference>
<dbReference type="OrthoDB" id="21330at2759"/>
<dbReference type="HAMAP" id="MF_01477">
    <property type="entry name" value="Iojap_RsfS"/>
    <property type="match status" value="1"/>
</dbReference>
<evidence type="ECO:0000313" key="3">
    <source>
        <dbReference type="Proteomes" id="UP000093000"/>
    </source>
</evidence>
<evidence type="ECO:0000256" key="1">
    <source>
        <dbReference type="ARBA" id="ARBA00010574"/>
    </source>
</evidence>
<dbReference type="STRING" id="101091.A0A1C7NA37"/>
<dbReference type="SUPFAM" id="SSF81301">
    <property type="entry name" value="Nucleotidyltransferase"/>
    <property type="match status" value="1"/>
</dbReference>
<keyword evidence="3" id="KW-1185">Reference proteome</keyword>
<dbReference type="InterPro" id="IPR043519">
    <property type="entry name" value="NT_sf"/>
</dbReference>
<comment type="similarity">
    <text evidence="1">Belongs to the Iojap/RsfS family.</text>
</comment>
<dbReference type="EMBL" id="LUGH01000342">
    <property type="protein sequence ID" value="OBZ85957.1"/>
    <property type="molecule type" value="Genomic_DNA"/>
</dbReference>
<name>A0A1C7NA37_9FUNG</name>
<dbReference type="PANTHER" id="PTHR21043">
    <property type="entry name" value="IOJAP SUPERFAMILY ORTHOLOG"/>
    <property type="match status" value="1"/>
</dbReference>
<dbReference type="Pfam" id="PF02410">
    <property type="entry name" value="RsfS"/>
    <property type="match status" value="1"/>
</dbReference>
<proteinExistence type="inferred from homology"/>
<dbReference type="GO" id="GO:0090071">
    <property type="term" value="P:negative regulation of ribosome biogenesis"/>
    <property type="evidence" value="ECO:0007669"/>
    <property type="project" value="TreeGrafter"/>
</dbReference>
<dbReference type="Gene3D" id="3.30.460.10">
    <property type="entry name" value="Beta Polymerase, domain 2"/>
    <property type="match status" value="1"/>
</dbReference>
<gene>
    <name evidence="2" type="primary">rsfS</name>
    <name evidence="2" type="ORF">A0J61_05996</name>
</gene>
<dbReference type="Proteomes" id="UP000093000">
    <property type="component" value="Unassembled WGS sequence"/>
</dbReference>
<dbReference type="InParanoid" id="A0A1C7NA37"/>
<comment type="caution">
    <text evidence="2">The sequence shown here is derived from an EMBL/GenBank/DDBJ whole genome shotgun (WGS) entry which is preliminary data.</text>
</comment>
<dbReference type="AlphaFoldDB" id="A0A1C7NA37"/>
<protein>
    <submittedName>
        <fullName evidence="2">Ribosomal silencing factor RsfS</fullName>
    </submittedName>
</protein>
<dbReference type="InterPro" id="IPR004394">
    <property type="entry name" value="Iojap/RsfS/C7orf30"/>
</dbReference>
<dbReference type="GO" id="GO:0017148">
    <property type="term" value="P:negative regulation of translation"/>
    <property type="evidence" value="ECO:0007669"/>
    <property type="project" value="TreeGrafter"/>
</dbReference>
<accession>A0A1C7NA37</accession>
<sequence>MLRFTRLTTRHFKSCIKPPRVYIPSMVHSVWRHQLSTSSFVYSTQKEIEDVEQIDPKDYPELYPENDEAVEFNESDETVDTDWFVDPDYSDERVLSETDFIPMWQRQALGEHLEDRLALQQASKELMESGKLTAQSVSALLEESKMERVEVIDVREKCDWAEYMIVASSSKGDKYLNSVAEQIGSMVKKAIQSSDKIQSAPYVEGKNDKSGWILVDLGRIVIHLFTPEMREHYDIEGLWNSVSTDPTQPIKED</sequence>
<evidence type="ECO:0000313" key="2">
    <source>
        <dbReference type="EMBL" id="OBZ85957.1"/>
    </source>
</evidence>
<organism evidence="2 3">
    <name type="scientific">Choanephora cucurbitarum</name>
    <dbReference type="NCBI Taxonomy" id="101091"/>
    <lineage>
        <taxon>Eukaryota</taxon>
        <taxon>Fungi</taxon>
        <taxon>Fungi incertae sedis</taxon>
        <taxon>Mucoromycota</taxon>
        <taxon>Mucoromycotina</taxon>
        <taxon>Mucoromycetes</taxon>
        <taxon>Mucorales</taxon>
        <taxon>Mucorineae</taxon>
        <taxon>Choanephoraceae</taxon>
        <taxon>Choanephoroideae</taxon>
        <taxon>Choanephora</taxon>
    </lineage>
</organism>
<dbReference type="GO" id="GO:0043023">
    <property type="term" value="F:ribosomal large subunit binding"/>
    <property type="evidence" value="ECO:0007669"/>
    <property type="project" value="TreeGrafter"/>
</dbReference>
<reference evidence="2 3" key="1">
    <citation type="submission" date="2016-03" db="EMBL/GenBank/DDBJ databases">
        <title>Choanephora cucurbitarum.</title>
        <authorList>
            <person name="Min B."/>
            <person name="Park H."/>
            <person name="Park J.-H."/>
            <person name="Shin H.-D."/>
            <person name="Choi I.-G."/>
        </authorList>
    </citation>
    <scope>NUCLEOTIDE SEQUENCE [LARGE SCALE GENOMIC DNA]</scope>
    <source>
        <strain evidence="2 3">KUS-F28377</strain>
    </source>
</reference>
<dbReference type="NCBIfam" id="TIGR00090">
    <property type="entry name" value="rsfS_iojap_ybeB"/>
    <property type="match status" value="1"/>
</dbReference>